<evidence type="ECO:0000313" key="1">
    <source>
        <dbReference type="EMBL" id="CRL45362.1"/>
    </source>
</evidence>
<dbReference type="Proteomes" id="UP000245838">
    <property type="component" value="Chromosome sggmmb4_Chromosome"/>
</dbReference>
<organism evidence="1 2">
    <name type="scientific">Sodalis glossinidius (strain morsitans)</name>
    <dbReference type="NCBI Taxonomy" id="343509"/>
    <lineage>
        <taxon>Bacteria</taxon>
        <taxon>Pseudomonadati</taxon>
        <taxon>Pseudomonadota</taxon>
        <taxon>Gammaproteobacteria</taxon>
        <taxon>Enterobacterales</taxon>
        <taxon>Bruguierivoracaceae</taxon>
        <taxon>Sodalis</taxon>
    </lineage>
</organism>
<reference evidence="1 2" key="1">
    <citation type="submission" date="2015-05" db="EMBL/GenBank/DDBJ databases">
        <authorList>
            <person name="Goodhead I."/>
        </authorList>
    </citation>
    <scope>NUCLEOTIDE SEQUENCE [LARGE SCALE GENOMIC DNA]</scope>
    <source>
        <strain evidence="2">morsitans</strain>
    </source>
</reference>
<dbReference type="RefSeq" id="WP_243465995.1">
    <property type="nucleotide sequence ID" value="NC_007712.1"/>
</dbReference>
<evidence type="ECO:0000313" key="2">
    <source>
        <dbReference type="Proteomes" id="UP000245838"/>
    </source>
</evidence>
<protein>
    <submittedName>
        <fullName evidence="1">Uncharacterized protein</fullName>
    </submittedName>
</protein>
<dbReference type="EMBL" id="LN854557">
    <property type="protein sequence ID" value="CRL45362.1"/>
    <property type="molecule type" value="Genomic_DNA"/>
</dbReference>
<gene>
    <name evidence="1" type="ORF">SGGMMB4_03024</name>
</gene>
<proteinExistence type="predicted"/>
<accession>A0A193QJK7</accession>
<name>A0A193QJK7_SODGM</name>
<dbReference type="AlphaFoldDB" id="A0A193QJK7"/>
<sequence length="122" mass="13431">MFIITEMSAVAGEDLAEEMFRVMGQSRFYSIPPEVVQMGTAGLATVGLAALANADREAARLISQRLLSTVKIRIKHEGKVIERALDPDNDFEEISTLRALKDNVFRLNFDFLTVAAESTTPA</sequence>